<feature type="compositionally biased region" description="Pro residues" evidence="1">
    <location>
        <begin position="15"/>
        <end position="30"/>
    </location>
</feature>
<accession>T0QB26</accession>
<feature type="transmembrane region" description="Helical" evidence="2">
    <location>
        <begin position="82"/>
        <end position="105"/>
    </location>
</feature>
<dbReference type="InParanoid" id="T0QB26"/>
<evidence type="ECO:0000256" key="2">
    <source>
        <dbReference type="SAM" id="Phobius"/>
    </source>
</evidence>
<dbReference type="RefSeq" id="XP_008611363.1">
    <property type="nucleotide sequence ID" value="XM_008613141.1"/>
</dbReference>
<keyword evidence="2" id="KW-1133">Transmembrane helix</keyword>
<gene>
    <name evidence="3" type="ORF">SDRG_07315</name>
</gene>
<evidence type="ECO:0000313" key="3">
    <source>
        <dbReference type="EMBL" id="EQC35079.1"/>
    </source>
</evidence>
<name>T0QB26_SAPDV</name>
<feature type="transmembrane region" description="Helical" evidence="2">
    <location>
        <begin position="217"/>
        <end position="239"/>
    </location>
</feature>
<dbReference type="OrthoDB" id="78970at2759"/>
<keyword evidence="2" id="KW-0812">Transmembrane</keyword>
<protein>
    <submittedName>
        <fullName evidence="3">Uncharacterized protein</fullName>
    </submittedName>
</protein>
<feature type="region of interest" description="Disordered" evidence="1">
    <location>
        <begin position="11"/>
        <end position="32"/>
    </location>
</feature>
<keyword evidence="2" id="KW-0472">Membrane</keyword>
<evidence type="ECO:0000313" key="4">
    <source>
        <dbReference type="Proteomes" id="UP000030762"/>
    </source>
</evidence>
<dbReference type="AlphaFoldDB" id="T0QB26"/>
<dbReference type="GeneID" id="19948042"/>
<proteinExistence type="predicted"/>
<reference evidence="3 4" key="1">
    <citation type="submission" date="2012-04" db="EMBL/GenBank/DDBJ databases">
        <title>The Genome Sequence of Saprolegnia declina VS20.</title>
        <authorList>
            <consortium name="The Broad Institute Genome Sequencing Platform"/>
            <person name="Russ C."/>
            <person name="Nusbaum C."/>
            <person name="Tyler B."/>
            <person name="van West P."/>
            <person name="Dieguez-Uribeondo J."/>
            <person name="de Bruijn I."/>
            <person name="Tripathy S."/>
            <person name="Jiang R."/>
            <person name="Young S.K."/>
            <person name="Zeng Q."/>
            <person name="Gargeya S."/>
            <person name="Fitzgerald M."/>
            <person name="Haas B."/>
            <person name="Abouelleil A."/>
            <person name="Alvarado L."/>
            <person name="Arachchi H.M."/>
            <person name="Berlin A."/>
            <person name="Chapman S.B."/>
            <person name="Goldberg J."/>
            <person name="Griggs A."/>
            <person name="Gujja S."/>
            <person name="Hansen M."/>
            <person name="Howarth C."/>
            <person name="Imamovic A."/>
            <person name="Larimer J."/>
            <person name="McCowen C."/>
            <person name="Montmayeur A."/>
            <person name="Murphy C."/>
            <person name="Neiman D."/>
            <person name="Pearson M."/>
            <person name="Priest M."/>
            <person name="Roberts A."/>
            <person name="Saif S."/>
            <person name="Shea T."/>
            <person name="Sisk P."/>
            <person name="Sykes S."/>
            <person name="Wortman J."/>
            <person name="Nusbaum C."/>
            <person name="Birren B."/>
        </authorList>
    </citation>
    <scope>NUCLEOTIDE SEQUENCE [LARGE SCALE GENOMIC DNA]</scope>
    <source>
        <strain evidence="3 4">VS20</strain>
    </source>
</reference>
<dbReference type="Proteomes" id="UP000030762">
    <property type="component" value="Unassembled WGS sequence"/>
</dbReference>
<sequence length="484" mass="53681">MVKWNKVVVATSPDDVPPTPGEGPRPPLPSEPRTHALPKRFFRLVIFCMHLSGAGFLAFMGYGHWYLTQTAGGYDYATVLRLFQPVTTSVTVFAALASLHALYILRLLFRCAKRRPSFKQYTVEAPPPSSNRCVRWLNELREVHRSFRVDGPNYEYKLATKHVVVAVSQTYRAYSTSALVGVSSINAVFSCLLFAYGVVVPGLWRYTHMPKQARRQYTLIATIAINYAANILLPTWILAPYYDYFTRPDAGTLAYGDTFYPIGVSVCQSILATSALDLVLSCITHVFLMTAMSDFLRSLELPPSTRRVSSSVASGSLPSKCRMTLTHLVHRAVFAGYVFSVLWALGMIVLNYTAWAHPPCTRGCLAQTYPWLTGKCACTVLETTCDSVNGTLLLPPTDSLEVRSLVFLIISHCPHLVMPPSLQAFTNLIGLEIFNSTLLSWDATANIAPLTRFSYAQMVRTNMTDLPLGLFVDAPSTSRSTRTS</sequence>
<dbReference type="OMA" id="VWINQVY"/>
<feature type="transmembrane region" description="Helical" evidence="2">
    <location>
        <begin position="41"/>
        <end position="62"/>
    </location>
</feature>
<evidence type="ECO:0000256" key="1">
    <source>
        <dbReference type="SAM" id="MobiDB-lite"/>
    </source>
</evidence>
<organism evidence="3 4">
    <name type="scientific">Saprolegnia diclina (strain VS20)</name>
    <dbReference type="NCBI Taxonomy" id="1156394"/>
    <lineage>
        <taxon>Eukaryota</taxon>
        <taxon>Sar</taxon>
        <taxon>Stramenopiles</taxon>
        <taxon>Oomycota</taxon>
        <taxon>Saprolegniomycetes</taxon>
        <taxon>Saprolegniales</taxon>
        <taxon>Saprolegniaceae</taxon>
        <taxon>Saprolegnia</taxon>
    </lineage>
</organism>
<dbReference type="EMBL" id="JH767152">
    <property type="protein sequence ID" value="EQC35079.1"/>
    <property type="molecule type" value="Genomic_DNA"/>
</dbReference>
<feature type="transmembrane region" description="Helical" evidence="2">
    <location>
        <begin position="332"/>
        <end position="355"/>
    </location>
</feature>
<dbReference type="VEuPathDB" id="FungiDB:SDRG_07315"/>
<keyword evidence="4" id="KW-1185">Reference proteome</keyword>